<dbReference type="EMBL" id="AP008957">
    <property type="protein sequence ID" value="BAH33006.1"/>
    <property type="molecule type" value="Genomic_DNA"/>
</dbReference>
<dbReference type="Proteomes" id="UP000002204">
    <property type="component" value="Chromosome"/>
</dbReference>
<dbReference type="AlphaFoldDB" id="C0ZXC1"/>
<dbReference type="KEGG" id="rer:RER_22980"/>
<name>C0ZXC1_RHOE4</name>
<dbReference type="eggNOG" id="COG2856">
    <property type="taxonomic scope" value="Bacteria"/>
</dbReference>
<accession>C0ZXC1</accession>
<protein>
    <recommendedName>
        <fullName evidence="1">IrrE N-terminal-like domain-containing protein</fullName>
    </recommendedName>
</protein>
<feature type="domain" description="IrrE N-terminal-like" evidence="1">
    <location>
        <begin position="27"/>
        <end position="114"/>
    </location>
</feature>
<sequence>MPQVTNLYLAAATAGLIVVEGDLPRDEPSRYYHSHRCIVLRSGMAQAEVNTALSHELGHAHHGHLCSPDEGESARQERQADEYAARLLISGDAFVAAERACGPHTGAIAHHLEVLPRLVHVWRDLYQRKGSKALGPGKCGPLCNSLTERINA</sequence>
<gene>
    <name evidence="2" type="ordered locus">RER_22980</name>
</gene>
<dbReference type="Pfam" id="PF06114">
    <property type="entry name" value="Peptidase_M78"/>
    <property type="match status" value="1"/>
</dbReference>
<evidence type="ECO:0000259" key="1">
    <source>
        <dbReference type="Pfam" id="PF06114"/>
    </source>
</evidence>
<evidence type="ECO:0000313" key="2">
    <source>
        <dbReference type="EMBL" id="BAH33006.1"/>
    </source>
</evidence>
<dbReference type="HOGENOM" id="CLU_134881_1_1_11"/>
<proteinExistence type="predicted"/>
<evidence type="ECO:0000313" key="3">
    <source>
        <dbReference type="Proteomes" id="UP000002204"/>
    </source>
</evidence>
<reference evidence="2 3" key="2">
    <citation type="journal article" date="2006" name="Environ. Microbiol.">
        <title>Sequence analysis of three plasmids harboured in Rhodococcus erythropolis strain PR4.</title>
        <authorList>
            <person name="Sekine M."/>
            <person name="Tanikawa S."/>
            <person name="Omata S."/>
            <person name="Saito M."/>
            <person name="Fujisawa T."/>
            <person name="Tsukatani N."/>
            <person name="Tajima T."/>
            <person name="Sekigawa T."/>
            <person name="Kosugi H."/>
            <person name="Matsuo Y."/>
            <person name="Nishiko R."/>
            <person name="Imamura K."/>
            <person name="Ito M."/>
            <person name="Narita H."/>
            <person name="Tago S."/>
            <person name="Fujita N."/>
            <person name="Harayama S."/>
        </authorList>
    </citation>
    <scope>NUCLEOTIDE SEQUENCE [LARGE SCALE GENOMIC DNA]</scope>
    <source>
        <strain evidence="3">PR4 / NBRC 100887</strain>
    </source>
</reference>
<dbReference type="InterPro" id="IPR010359">
    <property type="entry name" value="IrrE_HExxH"/>
</dbReference>
<reference evidence="3" key="1">
    <citation type="submission" date="2005-03" db="EMBL/GenBank/DDBJ databases">
        <title>Comparison of the complete genome sequences of Rhodococcus erythropolis PR4 and Rhodococcus opacus B4.</title>
        <authorList>
            <person name="Takarada H."/>
            <person name="Sekine M."/>
            <person name="Hosoyama A."/>
            <person name="Yamada R."/>
            <person name="Fujisawa T."/>
            <person name="Omata S."/>
            <person name="Shimizu A."/>
            <person name="Tsukatani N."/>
            <person name="Tanikawa S."/>
            <person name="Fujita N."/>
            <person name="Harayama S."/>
        </authorList>
    </citation>
    <scope>NUCLEOTIDE SEQUENCE [LARGE SCALE GENOMIC DNA]</scope>
    <source>
        <strain evidence="3">PR4 / NBRC 100887</strain>
    </source>
</reference>
<organism evidence="2 3">
    <name type="scientific">Rhodococcus erythropolis (strain PR4 / NBRC 100887)</name>
    <dbReference type="NCBI Taxonomy" id="234621"/>
    <lineage>
        <taxon>Bacteria</taxon>
        <taxon>Bacillati</taxon>
        <taxon>Actinomycetota</taxon>
        <taxon>Actinomycetes</taxon>
        <taxon>Mycobacteriales</taxon>
        <taxon>Nocardiaceae</taxon>
        <taxon>Rhodococcus</taxon>
        <taxon>Rhodococcus erythropolis group</taxon>
    </lineage>
</organism>